<protein>
    <recommendedName>
        <fullName evidence="5 6">N5-carboxyaminoimidazole ribonucleotide synthase</fullName>
        <shortName evidence="5 6">N5-CAIR synthase</shortName>
        <ecNumber evidence="5 6">6.3.4.18</ecNumber>
    </recommendedName>
    <alternativeName>
        <fullName evidence="5 6">5-(carboxyamino)imidazole ribonucleotide synthetase</fullName>
    </alternativeName>
</protein>
<dbReference type="EMBL" id="MSFI01000006">
    <property type="protein sequence ID" value="OMP68002.1"/>
    <property type="molecule type" value="Genomic_DNA"/>
</dbReference>
<evidence type="ECO:0000256" key="2">
    <source>
        <dbReference type="ARBA" id="ARBA00022741"/>
    </source>
</evidence>
<dbReference type="Pfam" id="PF02222">
    <property type="entry name" value="ATP-grasp"/>
    <property type="match status" value="1"/>
</dbReference>
<reference evidence="8 9" key="1">
    <citation type="submission" date="2016-12" db="EMBL/GenBank/DDBJ databases">
        <title>Domibacillus sp. SAB 38T whole genome sequencing.</title>
        <authorList>
            <person name="Verma A."/>
            <person name="Ojha A.K."/>
            <person name="Krishnamurthi S."/>
        </authorList>
    </citation>
    <scope>NUCLEOTIDE SEQUENCE [LARGE SCALE GENOMIC DNA]</scope>
    <source>
        <strain evidence="8 9">SAB 38</strain>
    </source>
</reference>
<feature type="binding site" evidence="5">
    <location>
        <position position="108"/>
    </location>
    <ligand>
        <name>ATP</name>
        <dbReference type="ChEBI" id="CHEBI:30616"/>
    </ligand>
</feature>
<evidence type="ECO:0000256" key="1">
    <source>
        <dbReference type="ARBA" id="ARBA00022598"/>
    </source>
</evidence>
<proteinExistence type="inferred from homology"/>
<keyword evidence="2 5" id="KW-0547">Nucleotide-binding</keyword>
<dbReference type="HAMAP" id="MF_01928">
    <property type="entry name" value="PurK"/>
    <property type="match status" value="1"/>
</dbReference>
<dbReference type="FunFam" id="3.30.1490.20:FF:000015">
    <property type="entry name" value="N5-carboxyaminoimidazole ribonucleotide synthase"/>
    <property type="match status" value="1"/>
</dbReference>
<keyword evidence="3 5" id="KW-0658">Purine biosynthesis</keyword>
<comment type="similarity">
    <text evidence="5 6">Belongs to the PurK/PurT family.</text>
</comment>
<evidence type="ECO:0000256" key="4">
    <source>
        <dbReference type="ARBA" id="ARBA00022840"/>
    </source>
</evidence>
<sequence>MNRTIIEPGKTIGIIGGGQLGRMMALAAKEAGFKIAVLEPLKGAPCTQTADIVIQAPYDDQDALKRLSDVSDVITYEFENIDFEGLKELMKEAYVPQGAELIRITQNRIFEKEAISNAGVPVAPYRVIRSESDIEEGIKELGLPAVLKTATGGYDGKGQYVLKEAGQISQAAALLTHGECVLEQWVPFEKEISVIVTRNPEGETTYFPVAENIHVDNILHESIVPARISDETNQAAIAAAEKIASALSLVGTLAVEMFVGKDGEIYINELAPRPHNSGHYTIEGCGISQFGQHIRAICNWPLKSTELLKPAIMVNVLGEHVEGLIQAIPNKPEWSVHLYGKDEAKEKRKMGHVTILANTVEEALQDIDESSIWTK</sequence>
<dbReference type="GO" id="GO:0004638">
    <property type="term" value="F:phosphoribosylaminoimidazole carboxylase activity"/>
    <property type="evidence" value="ECO:0007669"/>
    <property type="project" value="InterPro"/>
</dbReference>
<dbReference type="FunFam" id="3.30.470.20:FF:000029">
    <property type="entry name" value="N5-carboxyaminoimidazole ribonucleotide synthase"/>
    <property type="match status" value="1"/>
</dbReference>
<dbReference type="Proteomes" id="UP000188613">
    <property type="component" value="Unassembled WGS sequence"/>
</dbReference>
<evidence type="ECO:0000256" key="3">
    <source>
        <dbReference type="ARBA" id="ARBA00022755"/>
    </source>
</evidence>
<organism evidence="8 9">
    <name type="scientific">Domibacillus epiphyticus</name>
    <dbReference type="NCBI Taxonomy" id="1714355"/>
    <lineage>
        <taxon>Bacteria</taxon>
        <taxon>Bacillati</taxon>
        <taxon>Bacillota</taxon>
        <taxon>Bacilli</taxon>
        <taxon>Bacillales</taxon>
        <taxon>Bacillaceae</taxon>
        <taxon>Domibacillus</taxon>
    </lineage>
</organism>
<dbReference type="RefSeq" id="WP_076764031.1">
    <property type="nucleotide sequence ID" value="NZ_MSFI01000006.1"/>
</dbReference>
<feature type="binding site" evidence="5">
    <location>
        <position position="148"/>
    </location>
    <ligand>
        <name>ATP</name>
        <dbReference type="ChEBI" id="CHEBI:30616"/>
    </ligand>
</feature>
<dbReference type="OrthoDB" id="9804625at2"/>
<feature type="binding site" evidence="5">
    <location>
        <begin position="153"/>
        <end position="159"/>
    </location>
    <ligand>
        <name>ATP</name>
        <dbReference type="ChEBI" id="CHEBI:30616"/>
    </ligand>
</feature>
<dbReference type="InterPro" id="IPR054350">
    <property type="entry name" value="PurT/PurK_preATP-grasp"/>
</dbReference>
<evidence type="ECO:0000313" key="8">
    <source>
        <dbReference type="EMBL" id="OMP68002.1"/>
    </source>
</evidence>
<comment type="pathway">
    <text evidence="5 6">Purine metabolism; IMP biosynthesis via de novo pathway; 5-amino-1-(5-phospho-D-ribosyl)imidazole-4-carboxylate from 5-amino-1-(5-phospho-D-ribosyl)imidazole (N5-CAIR route): step 1/2.</text>
</comment>
<dbReference type="UniPathway" id="UPA00074">
    <property type="reaction ID" value="UER00942"/>
</dbReference>
<comment type="subunit">
    <text evidence="5 6">Homodimer.</text>
</comment>
<dbReference type="Gene3D" id="3.30.470.20">
    <property type="entry name" value="ATP-grasp fold, B domain"/>
    <property type="match status" value="1"/>
</dbReference>
<dbReference type="FunFam" id="3.40.50.20:FF:000016">
    <property type="entry name" value="N5-carboxyaminoimidazole ribonucleotide synthase"/>
    <property type="match status" value="1"/>
</dbReference>
<accession>A0A1V2AAY5</accession>
<feature type="binding site" evidence="5">
    <location>
        <begin position="268"/>
        <end position="269"/>
    </location>
    <ligand>
        <name>ATP</name>
        <dbReference type="ChEBI" id="CHEBI:30616"/>
    </ligand>
</feature>
<comment type="caution">
    <text evidence="8">The sequence shown here is derived from an EMBL/GenBank/DDBJ whole genome shotgun (WGS) entry which is preliminary data.</text>
</comment>
<dbReference type="SUPFAM" id="SSF52440">
    <property type="entry name" value="PreATP-grasp domain"/>
    <property type="match status" value="1"/>
</dbReference>
<comment type="catalytic activity">
    <reaction evidence="5 6">
        <text>5-amino-1-(5-phospho-beta-D-ribosyl)imidazole + hydrogencarbonate + ATP = 5-carboxyamino-1-(5-phospho-D-ribosyl)imidazole + ADP + phosphate + 2 H(+)</text>
        <dbReference type="Rhea" id="RHEA:19317"/>
        <dbReference type="ChEBI" id="CHEBI:15378"/>
        <dbReference type="ChEBI" id="CHEBI:17544"/>
        <dbReference type="ChEBI" id="CHEBI:30616"/>
        <dbReference type="ChEBI" id="CHEBI:43474"/>
        <dbReference type="ChEBI" id="CHEBI:58730"/>
        <dbReference type="ChEBI" id="CHEBI:137981"/>
        <dbReference type="ChEBI" id="CHEBI:456216"/>
        <dbReference type="EC" id="6.3.4.18"/>
    </reaction>
</comment>
<dbReference type="Pfam" id="PF17769">
    <property type="entry name" value="PurK_C"/>
    <property type="match status" value="1"/>
</dbReference>
<evidence type="ECO:0000256" key="6">
    <source>
        <dbReference type="RuleBase" id="RU361200"/>
    </source>
</evidence>
<name>A0A1V2AAY5_9BACI</name>
<dbReference type="SUPFAM" id="SSF56059">
    <property type="entry name" value="Glutathione synthetase ATP-binding domain-like"/>
    <property type="match status" value="1"/>
</dbReference>
<dbReference type="Gene3D" id="3.40.50.20">
    <property type="match status" value="1"/>
</dbReference>
<comment type="function">
    <text evidence="6">Catalyzes the ATP-dependent conversion of 5-aminoimidazole ribonucleotide (AIR) and HCO(3)- to N5-carboxyaminoimidazole ribonucleotide (N5-CAIR).</text>
</comment>
<dbReference type="Pfam" id="PF22660">
    <property type="entry name" value="RS_preATP-grasp-like"/>
    <property type="match status" value="1"/>
</dbReference>
<dbReference type="SUPFAM" id="SSF51246">
    <property type="entry name" value="Rudiment single hybrid motif"/>
    <property type="match status" value="1"/>
</dbReference>
<feature type="domain" description="ATP-grasp" evidence="7">
    <location>
        <begin position="112"/>
        <end position="298"/>
    </location>
</feature>
<dbReference type="PANTHER" id="PTHR11609:SF5">
    <property type="entry name" value="PHOSPHORIBOSYLAMINOIMIDAZOLE CARBOXYLASE"/>
    <property type="match status" value="1"/>
</dbReference>
<dbReference type="InterPro" id="IPR011054">
    <property type="entry name" value="Rudment_hybrid_motif"/>
</dbReference>
<dbReference type="NCBIfam" id="NF004675">
    <property type="entry name" value="PRK06019.1-1"/>
    <property type="match status" value="1"/>
</dbReference>
<keyword evidence="4 5" id="KW-0067">ATP-binding</keyword>
<dbReference type="GO" id="GO:0006189">
    <property type="term" value="P:'de novo' IMP biosynthetic process"/>
    <property type="evidence" value="ECO:0007669"/>
    <property type="project" value="UniProtKB-UniRule"/>
</dbReference>
<comment type="function">
    <text evidence="5">Catalyzes the ATP-dependent conversion of 5-aminoimidazole ribonucleotide (AIR) and HCO(3)(-) to N5-carboxyaminoimidazole ribonucleotide (N5-CAIR).</text>
</comment>
<dbReference type="NCBIfam" id="TIGR01161">
    <property type="entry name" value="purK"/>
    <property type="match status" value="1"/>
</dbReference>
<evidence type="ECO:0000259" key="7">
    <source>
        <dbReference type="PROSITE" id="PS50975"/>
    </source>
</evidence>
<dbReference type="Gene3D" id="3.30.1490.20">
    <property type="entry name" value="ATP-grasp fold, A domain"/>
    <property type="match status" value="1"/>
</dbReference>
<evidence type="ECO:0000313" key="9">
    <source>
        <dbReference type="Proteomes" id="UP000188613"/>
    </source>
</evidence>
<dbReference type="PROSITE" id="PS50975">
    <property type="entry name" value="ATP_GRASP"/>
    <property type="match status" value="1"/>
</dbReference>
<dbReference type="NCBIfam" id="NF004679">
    <property type="entry name" value="PRK06019.1-5"/>
    <property type="match status" value="1"/>
</dbReference>
<dbReference type="NCBIfam" id="NF004676">
    <property type="entry name" value="PRK06019.1-2"/>
    <property type="match status" value="1"/>
</dbReference>
<dbReference type="PANTHER" id="PTHR11609">
    <property type="entry name" value="PURINE BIOSYNTHESIS PROTEIN 6/7, PUR6/7"/>
    <property type="match status" value="1"/>
</dbReference>
<feature type="binding site" evidence="5">
    <location>
        <position position="214"/>
    </location>
    <ligand>
        <name>ATP</name>
        <dbReference type="ChEBI" id="CHEBI:30616"/>
    </ligand>
</feature>
<feature type="binding site" evidence="5">
    <location>
        <position position="191"/>
    </location>
    <ligand>
        <name>ATP</name>
        <dbReference type="ChEBI" id="CHEBI:30616"/>
    </ligand>
</feature>
<dbReference type="STRING" id="1714355.BTO28_03340"/>
<feature type="binding site" evidence="5">
    <location>
        <begin position="183"/>
        <end position="186"/>
    </location>
    <ligand>
        <name>ATP</name>
        <dbReference type="ChEBI" id="CHEBI:30616"/>
    </ligand>
</feature>
<dbReference type="GO" id="GO:0005524">
    <property type="term" value="F:ATP binding"/>
    <property type="evidence" value="ECO:0007669"/>
    <property type="project" value="UniProtKB-UniRule"/>
</dbReference>
<dbReference type="InterPro" id="IPR011761">
    <property type="entry name" value="ATP-grasp"/>
</dbReference>
<dbReference type="GO" id="GO:0046872">
    <property type="term" value="F:metal ion binding"/>
    <property type="evidence" value="ECO:0007669"/>
    <property type="project" value="InterPro"/>
</dbReference>
<dbReference type="EC" id="6.3.4.18" evidence="5 6"/>
<evidence type="ECO:0000256" key="5">
    <source>
        <dbReference type="HAMAP-Rule" id="MF_01928"/>
    </source>
</evidence>
<gene>
    <name evidence="5 6" type="primary">purK</name>
    <name evidence="8" type="ORF">BTO28_03340</name>
</gene>
<keyword evidence="9" id="KW-1185">Reference proteome</keyword>
<dbReference type="InterPro" id="IPR013815">
    <property type="entry name" value="ATP_grasp_subdomain_1"/>
</dbReference>
<keyword evidence="1 5" id="KW-0436">Ligase</keyword>
<dbReference type="GO" id="GO:0005829">
    <property type="term" value="C:cytosol"/>
    <property type="evidence" value="ECO:0007669"/>
    <property type="project" value="TreeGrafter"/>
</dbReference>
<dbReference type="AlphaFoldDB" id="A0A1V2AAY5"/>
<dbReference type="InterPro" id="IPR005875">
    <property type="entry name" value="PurK"/>
</dbReference>
<dbReference type="InterPro" id="IPR003135">
    <property type="entry name" value="ATP-grasp_carboxylate-amine"/>
</dbReference>
<dbReference type="InterPro" id="IPR040686">
    <property type="entry name" value="PurK_C"/>
</dbReference>
<dbReference type="InterPro" id="IPR016185">
    <property type="entry name" value="PreATP-grasp_dom_sf"/>
</dbReference>
<dbReference type="GO" id="GO:0034028">
    <property type="term" value="F:5-(carboxyamino)imidazole ribonucleotide synthase activity"/>
    <property type="evidence" value="ECO:0007669"/>
    <property type="project" value="UniProtKB-UniRule"/>
</dbReference>